<dbReference type="SUPFAM" id="SSF56112">
    <property type="entry name" value="Protein kinase-like (PK-like)"/>
    <property type="match status" value="1"/>
</dbReference>
<keyword evidence="2" id="KW-1185">Reference proteome</keyword>
<comment type="caution">
    <text evidence="1">The sequence shown here is derived from an EMBL/GenBank/DDBJ whole genome shotgun (WGS) entry which is preliminary data.</text>
</comment>
<evidence type="ECO:0000313" key="2">
    <source>
        <dbReference type="Proteomes" id="UP001222325"/>
    </source>
</evidence>
<dbReference type="Gene3D" id="1.10.510.10">
    <property type="entry name" value="Transferase(Phosphotransferase) domain 1"/>
    <property type="match status" value="1"/>
</dbReference>
<proteinExistence type="predicted"/>
<name>A0AAD6U521_9AGAR</name>
<accession>A0AAD6U521</accession>
<organism evidence="1 2">
    <name type="scientific">Mycena belliarum</name>
    <dbReference type="NCBI Taxonomy" id="1033014"/>
    <lineage>
        <taxon>Eukaryota</taxon>
        <taxon>Fungi</taxon>
        <taxon>Dikarya</taxon>
        <taxon>Basidiomycota</taxon>
        <taxon>Agaricomycotina</taxon>
        <taxon>Agaricomycetes</taxon>
        <taxon>Agaricomycetidae</taxon>
        <taxon>Agaricales</taxon>
        <taxon>Marasmiineae</taxon>
        <taxon>Mycenaceae</taxon>
        <taxon>Mycena</taxon>
    </lineage>
</organism>
<evidence type="ECO:0000313" key="1">
    <source>
        <dbReference type="EMBL" id="KAJ7090945.1"/>
    </source>
</evidence>
<sequence length="327" mass="36705">MTTLTINCELQIRCDRLLNRKPGAPLVFKRVKFDFDSTPLPAAEEEWTVDSEDSVETIQYGPRFWVFRAQIIRPAGHGALDVVLKIDPTGACEAACKNEVKAYRTKGTALQGNALPYFYGCFQAPTGAATVTCLVIEHCGKPLQKNFHELDYAFAGKLLLSVATLHACGLTHGDLNPRNVRVLGDTPVLIDFESSESHTCGIRMMTVPGTTRPTAEEYGCAELHSLVFRMGLWEPGSLFCYHVQLLLKGSTDRLKFDSAYLAKDLIETAEDIKLWIPSYCEPYEREFMEHEAEHLFKELCKERILTWGTDTVSERTTRLDIYKPAAS</sequence>
<evidence type="ECO:0008006" key="3">
    <source>
        <dbReference type="Google" id="ProtNLM"/>
    </source>
</evidence>
<reference evidence="1" key="1">
    <citation type="submission" date="2023-03" db="EMBL/GenBank/DDBJ databases">
        <title>Massive genome expansion in bonnet fungi (Mycena s.s.) driven by repeated elements and novel gene families across ecological guilds.</title>
        <authorList>
            <consortium name="Lawrence Berkeley National Laboratory"/>
            <person name="Harder C.B."/>
            <person name="Miyauchi S."/>
            <person name="Viragh M."/>
            <person name="Kuo A."/>
            <person name="Thoen E."/>
            <person name="Andreopoulos B."/>
            <person name="Lu D."/>
            <person name="Skrede I."/>
            <person name="Drula E."/>
            <person name="Henrissat B."/>
            <person name="Morin E."/>
            <person name="Kohler A."/>
            <person name="Barry K."/>
            <person name="LaButti K."/>
            <person name="Morin E."/>
            <person name="Salamov A."/>
            <person name="Lipzen A."/>
            <person name="Mereny Z."/>
            <person name="Hegedus B."/>
            <person name="Baldrian P."/>
            <person name="Stursova M."/>
            <person name="Weitz H."/>
            <person name="Taylor A."/>
            <person name="Grigoriev I.V."/>
            <person name="Nagy L.G."/>
            <person name="Martin F."/>
            <person name="Kauserud H."/>
        </authorList>
    </citation>
    <scope>NUCLEOTIDE SEQUENCE</scope>
    <source>
        <strain evidence="1">CBHHK173m</strain>
    </source>
</reference>
<protein>
    <recommendedName>
        <fullName evidence="3">Protein kinase domain-containing protein</fullName>
    </recommendedName>
</protein>
<dbReference type="EMBL" id="JARJCN010000021">
    <property type="protein sequence ID" value="KAJ7090945.1"/>
    <property type="molecule type" value="Genomic_DNA"/>
</dbReference>
<dbReference type="Proteomes" id="UP001222325">
    <property type="component" value="Unassembled WGS sequence"/>
</dbReference>
<dbReference type="AlphaFoldDB" id="A0AAD6U521"/>
<gene>
    <name evidence="1" type="ORF">B0H15DRAFT_250349</name>
</gene>
<dbReference type="InterPro" id="IPR011009">
    <property type="entry name" value="Kinase-like_dom_sf"/>
</dbReference>